<evidence type="ECO:0000313" key="3">
    <source>
        <dbReference type="EMBL" id="KAL2037924.1"/>
    </source>
</evidence>
<dbReference type="InterPro" id="IPR039965">
    <property type="entry name" value="C3H7.08c"/>
</dbReference>
<gene>
    <name evidence="3" type="ORF">N7G274_009399</name>
</gene>
<dbReference type="Proteomes" id="UP001590950">
    <property type="component" value="Unassembled WGS sequence"/>
</dbReference>
<dbReference type="PANTHER" id="PTHR40466">
    <property type="entry name" value="EXPRESSED PROTEIN"/>
    <property type="match status" value="1"/>
</dbReference>
<evidence type="ECO:0000313" key="4">
    <source>
        <dbReference type="Proteomes" id="UP001590950"/>
    </source>
</evidence>
<keyword evidence="4" id="KW-1185">Reference proteome</keyword>
<reference evidence="3 4" key="1">
    <citation type="submission" date="2024-09" db="EMBL/GenBank/DDBJ databases">
        <title>Rethinking Asexuality: The Enigmatic Case of Functional Sexual Genes in Lepraria (Stereocaulaceae).</title>
        <authorList>
            <person name="Doellman M."/>
            <person name="Sun Y."/>
            <person name="Barcenas-Pena A."/>
            <person name="Lumbsch H.T."/>
            <person name="Grewe F."/>
        </authorList>
    </citation>
    <scope>NUCLEOTIDE SEQUENCE [LARGE SCALE GENOMIC DNA]</scope>
    <source>
        <strain evidence="3 4">Mercado 3170</strain>
    </source>
</reference>
<feature type="compositionally biased region" description="Low complexity" evidence="1">
    <location>
        <begin position="9"/>
        <end position="31"/>
    </location>
</feature>
<sequence length="151" mass="15769">MSTAAARTAGKVGQAVKGAATSANKAANDAVTGKGQQSVLKKGAKRDPELYILLTIMTGAFGMAGYYFGRKPTASSSEAPISMAPGTMPWQTDSKGDGADGGNFKYQYHPGGDKSKTPKDAPSALHSVIVPNVTLPKKLHDQFNKYGKDGY</sequence>
<evidence type="ECO:0000256" key="2">
    <source>
        <dbReference type="SAM" id="Phobius"/>
    </source>
</evidence>
<comment type="caution">
    <text evidence="3">The sequence shown here is derived from an EMBL/GenBank/DDBJ whole genome shotgun (WGS) entry which is preliminary data.</text>
</comment>
<dbReference type="PANTHER" id="PTHR40466:SF1">
    <property type="entry name" value="FUNGAL PROTEIN"/>
    <property type="match status" value="1"/>
</dbReference>
<name>A0ABR3ZZG4_9LECA</name>
<accession>A0ABR3ZZG4</accession>
<organism evidence="3 4">
    <name type="scientific">Stereocaulon virgatum</name>
    <dbReference type="NCBI Taxonomy" id="373712"/>
    <lineage>
        <taxon>Eukaryota</taxon>
        <taxon>Fungi</taxon>
        <taxon>Dikarya</taxon>
        <taxon>Ascomycota</taxon>
        <taxon>Pezizomycotina</taxon>
        <taxon>Lecanoromycetes</taxon>
        <taxon>OSLEUM clade</taxon>
        <taxon>Lecanoromycetidae</taxon>
        <taxon>Lecanorales</taxon>
        <taxon>Lecanorineae</taxon>
        <taxon>Stereocaulaceae</taxon>
        <taxon>Stereocaulon</taxon>
    </lineage>
</organism>
<dbReference type="EMBL" id="JBEFKJ010000036">
    <property type="protein sequence ID" value="KAL2037924.1"/>
    <property type="molecule type" value="Genomic_DNA"/>
</dbReference>
<keyword evidence="2" id="KW-1133">Transmembrane helix</keyword>
<feature type="transmembrane region" description="Helical" evidence="2">
    <location>
        <begin position="50"/>
        <end position="69"/>
    </location>
</feature>
<proteinExistence type="predicted"/>
<feature type="region of interest" description="Disordered" evidence="1">
    <location>
        <begin position="1"/>
        <end position="42"/>
    </location>
</feature>
<keyword evidence="2" id="KW-0812">Transmembrane</keyword>
<feature type="region of interest" description="Disordered" evidence="1">
    <location>
        <begin position="77"/>
        <end position="123"/>
    </location>
</feature>
<protein>
    <submittedName>
        <fullName evidence="3">Uncharacterized protein</fullName>
    </submittedName>
</protein>
<evidence type="ECO:0000256" key="1">
    <source>
        <dbReference type="SAM" id="MobiDB-lite"/>
    </source>
</evidence>
<keyword evidence="2" id="KW-0472">Membrane</keyword>